<comment type="similarity">
    <text evidence="2">Belongs to the SsgA family.</text>
</comment>
<evidence type="ECO:0000313" key="8">
    <source>
        <dbReference type="EMBL" id="WUS60770.1"/>
    </source>
</evidence>
<dbReference type="InterPro" id="IPR038658">
    <property type="entry name" value="SsgB_sf"/>
</dbReference>
<name>A0ABZ1WIK7_9ACTN</name>
<dbReference type="Proteomes" id="UP001432014">
    <property type="component" value="Chromosome"/>
</dbReference>
<feature type="region of interest" description="Disordered" evidence="7">
    <location>
        <begin position="83"/>
        <end position="108"/>
    </location>
</feature>
<protein>
    <submittedName>
        <fullName evidence="8">SsgA family sporulation/cell division regulator</fullName>
    </submittedName>
</protein>
<dbReference type="EMBL" id="CP108482">
    <property type="protein sequence ID" value="WUS60770.1"/>
    <property type="molecule type" value="Genomic_DNA"/>
</dbReference>
<evidence type="ECO:0000256" key="3">
    <source>
        <dbReference type="ARBA" id="ARBA00022618"/>
    </source>
</evidence>
<comment type="subcellular location">
    <subcellularLocation>
        <location evidence="1">Cell septum</location>
    </subcellularLocation>
</comment>
<keyword evidence="5" id="KW-0717">Septation</keyword>
<sequence length="108" mass="11416">MNDGTFVAPEGRIPWVMGRALLDQGLTVLGSLGDVQIWPVRPEGARTACLQPNHRDGTALFELPLPPLSGGWRPPTGGCPPVPSCGTWTGTPGPPLCTRRPRSAVPAR</sequence>
<evidence type="ECO:0000256" key="7">
    <source>
        <dbReference type="SAM" id="MobiDB-lite"/>
    </source>
</evidence>
<organism evidence="8 9">
    <name type="scientific">Kitasatospora herbaricolor</name>
    <dbReference type="NCBI Taxonomy" id="68217"/>
    <lineage>
        <taxon>Bacteria</taxon>
        <taxon>Bacillati</taxon>
        <taxon>Actinomycetota</taxon>
        <taxon>Actinomycetes</taxon>
        <taxon>Kitasatosporales</taxon>
        <taxon>Streptomycetaceae</taxon>
        <taxon>Kitasatospora</taxon>
    </lineage>
</organism>
<dbReference type="RefSeq" id="WP_329493127.1">
    <property type="nucleotide sequence ID" value="NZ_CP108460.1"/>
</dbReference>
<evidence type="ECO:0000256" key="2">
    <source>
        <dbReference type="ARBA" id="ARBA00009323"/>
    </source>
</evidence>
<evidence type="ECO:0000256" key="1">
    <source>
        <dbReference type="ARBA" id="ARBA00004431"/>
    </source>
</evidence>
<keyword evidence="9" id="KW-1185">Reference proteome</keyword>
<keyword evidence="4" id="KW-0749">Sporulation</keyword>
<dbReference type="InterPro" id="IPR006776">
    <property type="entry name" value="SsgB"/>
</dbReference>
<evidence type="ECO:0000256" key="6">
    <source>
        <dbReference type="ARBA" id="ARBA00023306"/>
    </source>
</evidence>
<keyword evidence="6" id="KW-0131">Cell cycle</keyword>
<evidence type="ECO:0000256" key="5">
    <source>
        <dbReference type="ARBA" id="ARBA00023210"/>
    </source>
</evidence>
<keyword evidence="3" id="KW-0132">Cell division</keyword>
<proteinExistence type="inferred from homology"/>
<evidence type="ECO:0000256" key="4">
    <source>
        <dbReference type="ARBA" id="ARBA00022969"/>
    </source>
</evidence>
<dbReference type="Gene3D" id="2.30.31.20">
    <property type="entry name" value="Sporulation-specific cell division protein SsgB"/>
    <property type="match status" value="1"/>
</dbReference>
<accession>A0ABZ1WIK7</accession>
<reference evidence="8 9" key="1">
    <citation type="submission" date="2022-10" db="EMBL/GenBank/DDBJ databases">
        <title>The complete genomes of actinobacterial strains from the NBC collection.</title>
        <authorList>
            <person name="Joergensen T.S."/>
            <person name="Alvarez Arevalo M."/>
            <person name="Sterndorff E.B."/>
            <person name="Faurdal D."/>
            <person name="Vuksanovic O."/>
            <person name="Mourched A.-S."/>
            <person name="Charusanti P."/>
            <person name="Shaw S."/>
            <person name="Blin K."/>
            <person name="Weber T."/>
        </authorList>
    </citation>
    <scope>NUCLEOTIDE SEQUENCE [LARGE SCALE GENOMIC DNA]</scope>
    <source>
        <strain evidence="8 9">NBC_01247</strain>
    </source>
</reference>
<dbReference type="Pfam" id="PF04686">
    <property type="entry name" value="SsgA"/>
    <property type="match status" value="1"/>
</dbReference>
<gene>
    <name evidence="8" type="ORF">OG469_37965</name>
</gene>
<evidence type="ECO:0000313" key="9">
    <source>
        <dbReference type="Proteomes" id="UP001432014"/>
    </source>
</evidence>